<organism evidence="4">
    <name type="scientific">Solanum chacoense</name>
    <name type="common">Chaco potato</name>
    <dbReference type="NCBI Taxonomy" id="4108"/>
    <lineage>
        <taxon>Eukaryota</taxon>
        <taxon>Viridiplantae</taxon>
        <taxon>Streptophyta</taxon>
        <taxon>Embryophyta</taxon>
        <taxon>Tracheophyta</taxon>
        <taxon>Spermatophyta</taxon>
        <taxon>Magnoliopsida</taxon>
        <taxon>eudicotyledons</taxon>
        <taxon>Gunneridae</taxon>
        <taxon>Pentapetalae</taxon>
        <taxon>asterids</taxon>
        <taxon>lamiids</taxon>
        <taxon>Solanales</taxon>
        <taxon>Solanaceae</taxon>
        <taxon>Solanoideae</taxon>
        <taxon>Solaneae</taxon>
        <taxon>Solanum</taxon>
    </lineage>
</organism>
<accession>A0A0V0I2X6</accession>
<dbReference type="InterPro" id="IPR013094">
    <property type="entry name" value="AB_hydrolase_3"/>
</dbReference>
<protein>
    <submittedName>
        <fullName evidence="4">Putative carboxylesterase 6-like</fullName>
    </submittedName>
    <submittedName>
        <fullName evidence="3">Putative ovule protein</fullName>
    </submittedName>
</protein>
<dbReference type="InterPro" id="IPR029058">
    <property type="entry name" value="AB_hydrolase_fold"/>
</dbReference>
<reference evidence="4" key="1">
    <citation type="submission" date="2015-12" db="EMBL/GenBank/DDBJ databases">
        <title>Gene expression during late stages of embryo sac development: a critical building block for successful pollen-pistil interactions.</title>
        <authorList>
            <person name="Liu Y."/>
            <person name="Joly V."/>
            <person name="Sabar M."/>
            <person name="Matton D.P."/>
        </authorList>
    </citation>
    <scope>NUCLEOTIDE SEQUENCE</scope>
</reference>
<dbReference type="PANTHER" id="PTHR23024:SF409">
    <property type="entry name" value="CARBOXYLESTERASE 6-RELATED"/>
    <property type="match status" value="1"/>
</dbReference>
<proteinExistence type="inferred from homology"/>
<name>A0A0V0I2X6_SOLCH</name>
<dbReference type="Pfam" id="PF07859">
    <property type="entry name" value="Abhydrolase_3"/>
    <property type="match status" value="1"/>
</dbReference>
<evidence type="ECO:0000259" key="2">
    <source>
        <dbReference type="Pfam" id="PF07859"/>
    </source>
</evidence>
<dbReference type="EMBL" id="GEDG01014011">
    <property type="protein sequence ID" value="JAP24785.1"/>
    <property type="molecule type" value="Transcribed_RNA"/>
</dbReference>
<dbReference type="SUPFAM" id="SSF53474">
    <property type="entry name" value="alpha/beta-Hydrolases"/>
    <property type="match status" value="1"/>
</dbReference>
<dbReference type="PANTHER" id="PTHR23024">
    <property type="entry name" value="ARYLACETAMIDE DEACETYLASE"/>
    <property type="match status" value="1"/>
</dbReference>
<evidence type="ECO:0000256" key="1">
    <source>
        <dbReference type="ARBA" id="ARBA00010515"/>
    </source>
</evidence>
<feature type="domain" description="Alpha/beta hydrolase fold-3" evidence="2">
    <location>
        <begin position="97"/>
        <end position="327"/>
    </location>
</feature>
<evidence type="ECO:0000313" key="3">
    <source>
        <dbReference type="EMBL" id="JAP24785.1"/>
    </source>
</evidence>
<comment type="similarity">
    <text evidence="1">Belongs to the 'GDXG' lipolytic enzyme family.</text>
</comment>
<dbReference type="GO" id="GO:0016787">
    <property type="term" value="F:hydrolase activity"/>
    <property type="evidence" value="ECO:0007669"/>
    <property type="project" value="InterPro"/>
</dbReference>
<dbReference type="EMBL" id="GEDG01012188">
    <property type="protein sequence ID" value="JAP26473.1"/>
    <property type="molecule type" value="Transcribed_RNA"/>
</dbReference>
<dbReference type="Gene3D" id="3.40.50.1820">
    <property type="entry name" value="alpha/beta hydrolase"/>
    <property type="match status" value="1"/>
</dbReference>
<evidence type="ECO:0000313" key="4">
    <source>
        <dbReference type="EMBL" id="JAP26473.1"/>
    </source>
</evidence>
<dbReference type="AlphaFoldDB" id="A0A0V0I2X6"/>
<sequence length="351" mass="39828">MRKRRMTTITYDPNFNNLQKIKEYPQHEVLLEEIEGLIKVYKDGHVERPQIVPNVTNKLPLELGVTSSDVIIDRYTNIWARLYVPKILCQGNKLPMLIYFHGGGFCVGSSSWICYHQFLAKLASIANCVIMSVNYRLAPENRLPSAYDDGVKTIDWIRQKVFIGSNEDYWWLNKVNFSNIYLVGDSAGGNIAYNVAIMLRSKIGDLKPITLKGIILIQPFFGGESRTSSEKYTIQPPRSALTLVSADTYWRLALPTGVNRDHPWCNPIGKEGVNLVDIRNIPGILVCISELDILRDRNLEFCATLNRVSNKKVVEYVMFKGVGHAFQVLSKSQVAQTRTIELIEQIKGFIS</sequence>
<dbReference type="InterPro" id="IPR050466">
    <property type="entry name" value="Carboxylest/Gibb_receptor"/>
</dbReference>